<evidence type="ECO:0000313" key="2">
    <source>
        <dbReference type="EMBL" id="CAI9264096.1"/>
    </source>
</evidence>
<sequence length="128" mass="14502">MERRKLAGARLLLRTSWPITKMETALIEEEELSVVVASSNSEVVRAFEFWGCWEHNRKKARAKEVSVMFARQSRCLPLVLAVPIKKSIGSSGCLVLVLDRKEGRTRDAANPWHNSKELKNEKGCDSFS</sequence>
<keyword evidence="3" id="KW-1185">Reference proteome</keyword>
<dbReference type="EMBL" id="OX465086">
    <property type="protein sequence ID" value="CAI9264096.1"/>
    <property type="molecule type" value="Genomic_DNA"/>
</dbReference>
<evidence type="ECO:0000313" key="3">
    <source>
        <dbReference type="Proteomes" id="UP001177003"/>
    </source>
</evidence>
<dbReference type="AlphaFoldDB" id="A0AA35UZW2"/>
<reference evidence="2" key="1">
    <citation type="submission" date="2023-04" db="EMBL/GenBank/DDBJ databases">
        <authorList>
            <person name="Vijverberg K."/>
            <person name="Xiong W."/>
            <person name="Schranz E."/>
        </authorList>
    </citation>
    <scope>NUCLEOTIDE SEQUENCE</scope>
</reference>
<organism evidence="2 3">
    <name type="scientific">Lactuca saligna</name>
    <name type="common">Willowleaf lettuce</name>
    <dbReference type="NCBI Taxonomy" id="75948"/>
    <lineage>
        <taxon>Eukaryota</taxon>
        <taxon>Viridiplantae</taxon>
        <taxon>Streptophyta</taxon>
        <taxon>Embryophyta</taxon>
        <taxon>Tracheophyta</taxon>
        <taxon>Spermatophyta</taxon>
        <taxon>Magnoliopsida</taxon>
        <taxon>eudicotyledons</taxon>
        <taxon>Gunneridae</taxon>
        <taxon>Pentapetalae</taxon>
        <taxon>asterids</taxon>
        <taxon>campanulids</taxon>
        <taxon>Asterales</taxon>
        <taxon>Asteraceae</taxon>
        <taxon>Cichorioideae</taxon>
        <taxon>Cichorieae</taxon>
        <taxon>Lactucinae</taxon>
        <taxon>Lactuca</taxon>
    </lineage>
</organism>
<gene>
    <name evidence="2" type="ORF">LSALG_LOCUS4762</name>
</gene>
<dbReference type="Proteomes" id="UP001177003">
    <property type="component" value="Chromosome 0"/>
</dbReference>
<protein>
    <submittedName>
        <fullName evidence="2">Uncharacterized protein</fullName>
    </submittedName>
</protein>
<proteinExistence type="predicted"/>
<feature type="region of interest" description="Disordered" evidence="1">
    <location>
        <begin position="107"/>
        <end position="128"/>
    </location>
</feature>
<evidence type="ECO:0000256" key="1">
    <source>
        <dbReference type="SAM" id="MobiDB-lite"/>
    </source>
</evidence>
<name>A0AA35UZW2_LACSI</name>
<feature type="compositionally biased region" description="Basic and acidic residues" evidence="1">
    <location>
        <begin position="114"/>
        <end position="128"/>
    </location>
</feature>
<accession>A0AA35UZW2</accession>